<evidence type="ECO:0000256" key="2">
    <source>
        <dbReference type="ARBA" id="ARBA00022475"/>
    </source>
</evidence>
<keyword evidence="2" id="KW-1003">Cell membrane</keyword>
<comment type="caution">
    <text evidence="8">The sequence shown here is derived from an EMBL/GenBank/DDBJ whole genome shotgun (WGS) entry which is preliminary data.</text>
</comment>
<feature type="transmembrane region" description="Helical" evidence="7">
    <location>
        <begin position="189"/>
        <end position="208"/>
    </location>
</feature>
<dbReference type="RefSeq" id="WP_286039017.1">
    <property type="nucleotide sequence ID" value="NZ_JASVWK010000004.1"/>
</dbReference>
<evidence type="ECO:0000256" key="3">
    <source>
        <dbReference type="ARBA" id="ARBA00022692"/>
    </source>
</evidence>
<dbReference type="PANTHER" id="PTHR30086:SF20">
    <property type="entry name" value="ARGININE EXPORTER PROTEIN ARGO-RELATED"/>
    <property type="match status" value="1"/>
</dbReference>
<reference evidence="8" key="1">
    <citation type="submission" date="2023-06" db="EMBL/GenBank/DDBJ databases">
        <title>Acute promotion of culturable opportunistic pathogens and persistent increase of antibiotic resistance following antibiotic exposure in mouse gut microbiota.</title>
        <authorList>
            <person name="Li L."/>
            <person name="Wang B."/>
            <person name="Sun Y."/>
            <person name="Wang M."/>
            <person name="Xu H."/>
        </authorList>
    </citation>
    <scope>NUCLEOTIDE SEQUENCE</scope>
    <source>
        <strain evidence="8">EPA10_1</strain>
    </source>
</reference>
<evidence type="ECO:0000313" key="9">
    <source>
        <dbReference type="Proteomes" id="UP001224739"/>
    </source>
</evidence>
<feature type="transmembrane region" description="Helical" evidence="7">
    <location>
        <begin position="48"/>
        <end position="69"/>
    </location>
</feature>
<dbReference type="EMBL" id="JASVWL010000004">
    <property type="protein sequence ID" value="MDL5354768.1"/>
    <property type="molecule type" value="Genomic_DNA"/>
</dbReference>
<evidence type="ECO:0000256" key="5">
    <source>
        <dbReference type="ARBA" id="ARBA00022989"/>
    </source>
</evidence>
<keyword evidence="3 7" id="KW-0812">Transmembrane</keyword>
<dbReference type="Proteomes" id="UP001224739">
    <property type="component" value="Unassembled WGS sequence"/>
</dbReference>
<dbReference type="AlphaFoldDB" id="A0AAW7CSA3"/>
<feature type="transmembrane region" description="Helical" evidence="7">
    <location>
        <begin position="152"/>
        <end position="177"/>
    </location>
</feature>
<evidence type="ECO:0000256" key="4">
    <source>
        <dbReference type="ARBA" id="ARBA00022970"/>
    </source>
</evidence>
<accession>A0AAW7CSA3</accession>
<dbReference type="InterPro" id="IPR001123">
    <property type="entry name" value="LeuE-type"/>
</dbReference>
<dbReference type="GO" id="GO:0015171">
    <property type="term" value="F:amino acid transmembrane transporter activity"/>
    <property type="evidence" value="ECO:0007669"/>
    <property type="project" value="TreeGrafter"/>
</dbReference>
<dbReference type="PIRSF" id="PIRSF006324">
    <property type="entry name" value="LeuE"/>
    <property type="match status" value="1"/>
</dbReference>
<sequence length="213" mass="23473">MSIDMDITTLLLFLPACFALNLAPGPNNLLSINNATHYGFKISCIGGLGRLVAFIFMLCLASLGLAVVLHTSELIFYAIKFLGVAYLLYLAVQLWRAPVEGFALLKATQNKSPLTLMKQEFFVASGNPKAILIFTAFLPQFIDPEMSTGYQFAILGTLFLLLEFIAIMLYAAIGLYMKQLLVKPKSKRIFNRVCSSLLIFASMGLLLGQRSKS</sequence>
<feature type="transmembrane region" description="Helical" evidence="7">
    <location>
        <begin position="74"/>
        <end position="95"/>
    </location>
</feature>
<keyword evidence="6 7" id="KW-0472">Membrane</keyword>
<organism evidence="8 9">
    <name type="scientific">Proteus faecis</name>
    <dbReference type="NCBI Taxonomy" id="2050967"/>
    <lineage>
        <taxon>Bacteria</taxon>
        <taxon>Pseudomonadati</taxon>
        <taxon>Pseudomonadota</taxon>
        <taxon>Gammaproteobacteria</taxon>
        <taxon>Enterobacterales</taxon>
        <taxon>Morganellaceae</taxon>
        <taxon>Proteus</taxon>
    </lineage>
</organism>
<evidence type="ECO:0000256" key="6">
    <source>
        <dbReference type="ARBA" id="ARBA00023136"/>
    </source>
</evidence>
<dbReference type="GeneID" id="83612297"/>
<evidence type="ECO:0000313" key="8">
    <source>
        <dbReference type="EMBL" id="MDL5354768.1"/>
    </source>
</evidence>
<name>A0AAW7CSA3_9GAMM</name>
<dbReference type="GO" id="GO:0005886">
    <property type="term" value="C:plasma membrane"/>
    <property type="evidence" value="ECO:0007669"/>
    <property type="project" value="UniProtKB-SubCell"/>
</dbReference>
<gene>
    <name evidence="8" type="ORF">QSH02_07950</name>
</gene>
<keyword evidence="4" id="KW-0029">Amino-acid transport</keyword>
<protein>
    <submittedName>
        <fullName evidence="8">LysE family translocator</fullName>
    </submittedName>
</protein>
<comment type="subcellular location">
    <subcellularLocation>
        <location evidence="1">Cell membrane</location>
        <topology evidence="1">Multi-pass membrane protein</topology>
    </subcellularLocation>
</comment>
<proteinExistence type="predicted"/>
<keyword evidence="4" id="KW-0813">Transport</keyword>
<dbReference type="Pfam" id="PF01810">
    <property type="entry name" value="LysE"/>
    <property type="match status" value="1"/>
</dbReference>
<evidence type="ECO:0000256" key="7">
    <source>
        <dbReference type="SAM" id="Phobius"/>
    </source>
</evidence>
<keyword evidence="5 7" id="KW-1133">Transmembrane helix</keyword>
<evidence type="ECO:0000256" key="1">
    <source>
        <dbReference type="ARBA" id="ARBA00004651"/>
    </source>
</evidence>
<dbReference type="PANTHER" id="PTHR30086">
    <property type="entry name" value="ARGININE EXPORTER PROTEIN ARGO"/>
    <property type="match status" value="1"/>
</dbReference>